<feature type="transmembrane region" description="Helical" evidence="8">
    <location>
        <begin position="131"/>
        <end position="151"/>
    </location>
</feature>
<feature type="transmembrane region" description="Helical" evidence="8">
    <location>
        <begin position="98"/>
        <end position="119"/>
    </location>
</feature>
<dbReference type="PANTHER" id="PTHR23517:SF2">
    <property type="entry name" value="MULTIDRUG RESISTANCE PROTEIN MDTH"/>
    <property type="match status" value="1"/>
</dbReference>
<feature type="transmembrane region" description="Helical" evidence="8">
    <location>
        <begin position="23"/>
        <end position="45"/>
    </location>
</feature>
<evidence type="ECO:0000256" key="8">
    <source>
        <dbReference type="SAM" id="Phobius"/>
    </source>
</evidence>
<keyword evidence="6 8" id="KW-0472">Membrane</keyword>
<dbReference type="PANTHER" id="PTHR23517">
    <property type="entry name" value="RESISTANCE PROTEIN MDTM, PUTATIVE-RELATED-RELATED"/>
    <property type="match status" value="1"/>
</dbReference>
<keyword evidence="3" id="KW-1003">Cell membrane</keyword>
<dbReference type="SUPFAM" id="SSF103473">
    <property type="entry name" value="MFS general substrate transporter"/>
    <property type="match status" value="1"/>
</dbReference>
<evidence type="ECO:0000256" key="1">
    <source>
        <dbReference type="ARBA" id="ARBA00004651"/>
    </source>
</evidence>
<keyword evidence="4 8" id="KW-0812">Transmembrane</keyword>
<proteinExistence type="predicted"/>
<protein>
    <submittedName>
        <fullName evidence="10">MFS transporter</fullName>
    </submittedName>
</protein>
<dbReference type="InterPro" id="IPR011701">
    <property type="entry name" value="MFS"/>
</dbReference>
<sequence length="461" mass="48291">MTATSPTADSRAPSALSRWLDRVGVPVPLALGYLGLLIFMIGDGIESGFITPFMAANGAGDDVHASYAVTVYGVAVMVASWLSGALSQLWGPRRVMMIGLGIWLVFHVAFLAAAAAQNYPMMLAAYGLRGFGYPMFAFGFLVWITAVAPTARLGAAVGWFYFAFTGGLPTLGSLVASGTNPILGHYGTLWLSLGVIALGGAICLLGVRERTGFTRMAPEGVKPVQSLMSSMSLAWRNPRVGMGTVVRIINTAPQFGMLVLFPTIFAQQIGFGEARWLLLVSVIYGTNIFFNLIFGVVSDKMGWRNTIFWFGALGCSVSILLLYFVPVAFGADYYWLALIVGALYGATLAGFVPISALLPSLAPENKGGAMALLNFGAGGATFVGPALVSLLLVPFGAGGVVISFAVLYLIAAAMTWFLKTPADPAHAAAAADGSADRAQGGDRSATDVTREAPPAESASPR</sequence>
<dbReference type="RefSeq" id="WP_270678160.1">
    <property type="nucleotide sequence ID" value="NZ_JAQFWP010000022.1"/>
</dbReference>
<dbReference type="InterPro" id="IPR020846">
    <property type="entry name" value="MFS_dom"/>
</dbReference>
<keyword evidence="11" id="KW-1185">Reference proteome</keyword>
<feature type="transmembrane region" description="Helical" evidence="8">
    <location>
        <begin position="158"/>
        <end position="176"/>
    </location>
</feature>
<evidence type="ECO:0000313" key="10">
    <source>
        <dbReference type="EMBL" id="MDA2805504.1"/>
    </source>
</evidence>
<accession>A0ABT4TMN2</accession>
<evidence type="ECO:0000256" key="3">
    <source>
        <dbReference type="ARBA" id="ARBA00022475"/>
    </source>
</evidence>
<feature type="transmembrane region" description="Helical" evidence="8">
    <location>
        <begin position="65"/>
        <end position="86"/>
    </location>
</feature>
<dbReference type="CDD" id="cd17337">
    <property type="entry name" value="MFS_CsbX"/>
    <property type="match status" value="1"/>
</dbReference>
<evidence type="ECO:0000256" key="6">
    <source>
        <dbReference type="ARBA" id="ARBA00023136"/>
    </source>
</evidence>
<evidence type="ECO:0000259" key="9">
    <source>
        <dbReference type="PROSITE" id="PS50850"/>
    </source>
</evidence>
<reference evidence="10" key="1">
    <citation type="submission" date="2023-01" db="EMBL/GenBank/DDBJ databases">
        <title>Draft genome sequence of Nocardiopsis sp. LSu2-4 isolated from halophytes.</title>
        <authorList>
            <person name="Duangmal K."/>
            <person name="Chantavorakit T."/>
        </authorList>
    </citation>
    <scope>NUCLEOTIDE SEQUENCE</scope>
    <source>
        <strain evidence="10">LSu2-4</strain>
    </source>
</reference>
<comment type="subcellular location">
    <subcellularLocation>
        <location evidence="1">Cell membrane</location>
        <topology evidence="1">Multi-pass membrane protein</topology>
    </subcellularLocation>
</comment>
<feature type="region of interest" description="Disordered" evidence="7">
    <location>
        <begin position="429"/>
        <end position="461"/>
    </location>
</feature>
<dbReference type="InterPro" id="IPR050171">
    <property type="entry name" value="MFS_Transporters"/>
</dbReference>
<gene>
    <name evidence="10" type="ORF">O4U47_13360</name>
</gene>
<dbReference type="InterPro" id="IPR036259">
    <property type="entry name" value="MFS_trans_sf"/>
</dbReference>
<feature type="transmembrane region" description="Helical" evidence="8">
    <location>
        <begin position="333"/>
        <end position="358"/>
    </location>
</feature>
<dbReference type="Gene3D" id="1.20.1250.20">
    <property type="entry name" value="MFS general substrate transporter like domains"/>
    <property type="match status" value="2"/>
</dbReference>
<dbReference type="PROSITE" id="PS50850">
    <property type="entry name" value="MFS"/>
    <property type="match status" value="1"/>
</dbReference>
<feature type="compositionally biased region" description="Low complexity" evidence="7">
    <location>
        <begin position="429"/>
        <end position="442"/>
    </location>
</feature>
<name>A0ABT4TMN2_9ACTN</name>
<dbReference type="Pfam" id="PF07690">
    <property type="entry name" value="MFS_1"/>
    <property type="match status" value="1"/>
</dbReference>
<evidence type="ECO:0000256" key="2">
    <source>
        <dbReference type="ARBA" id="ARBA00022448"/>
    </source>
</evidence>
<feature type="transmembrane region" description="Helical" evidence="8">
    <location>
        <begin position="399"/>
        <end position="418"/>
    </location>
</feature>
<feature type="transmembrane region" description="Helical" evidence="8">
    <location>
        <begin position="245"/>
        <end position="264"/>
    </location>
</feature>
<keyword evidence="2" id="KW-0813">Transport</keyword>
<comment type="caution">
    <text evidence="10">The sequence shown here is derived from an EMBL/GenBank/DDBJ whole genome shotgun (WGS) entry which is preliminary data.</text>
</comment>
<evidence type="ECO:0000256" key="7">
    <source>
        <dbReference type="SAM" id="MobiDB-lite"/>
    </source>
</evidence>
<dbReference type="InterPro" id="IPR004748">
    <property type="entry name" value="Polyol_permease-like"/>
</dbReference>
<feature type="transmembrane region" description="Helical" evidence="8">
    <location>
        <begin position="276"/>
        <end position="294"/>
    </location>
</feature>
<dbReference type="Proteomes" id="UP001165685">
    <property type="component" value="Unassembled WGS sequence"/>
</dbReference>
<feature type="domain" description="Major facilitator superfamily (MFS) profile" evidence="9">
    <location>
        <begin position="28"/>
        <end position="423"/>
    </location>
</feature>
<feature type="transmembrane region" description="Helical" evidence="8">
    <location>
        <begin position="306"/>
        <end position="327"/>
    </location>
</feature>
<feature type="transmembrane region" description="Helical" evidence="8">
    <location>
        <begin position="188"/>
        <end position="207"/>
    </location>
</feature>
<dbReference type="EMBL" id="JAQFWP010000022">
    <property type="protein sequence ID" value="MDA2805504.1"/>
    <property type="molecule type" value="Genomic_DNA"/>
</dbReference>
<evidence type="ECO:0000313" key="11">
    <source>
        <dbReference type="Proteomes" id="UP001165685"/>
    </source>
</evidence>
<evidence type="ECO:0000256" key="5">
    <source>
        <dbReference type="ARBA" id="ARBA00022989"/>
    </source>
</evidence>
<dbReference type="NCBIfam" id="TIGR00897">
    <property type="entry name" value="2A0118"/>
    <property type="match status" value="1"/>
</dbReference>
<keyword evidence="5 8" id="KW-1133">Transmembrane helix</keyword>
<organism evidence="10 11">
    <name type="scientific">Nocardiopsis suaedae</name>
    <dbReference type="NCBI Taxonomy" id="3018444"/>
    <lineage>
        <taxon>Bacteria</taxon>
        <taxon>Bacillati</taxon>
        <taxon>Actinomycetota</taxon>
        <taxon>Actinomycetes</taxon>
        <taxon>Streptosporangiales</taxon>
        <taxon>Nocardiopsidaceae</taxon>
        <taxon>Nocardiopsis</taxon>
    </lineage>
</organism>
<evidence type="ECO:0000256" key="4">
    <source>
        <dbReference type="ARBA" id="ARBA00022692"/>
    </source>
</evidence>
<feature type="transmembrane region" description="Helical" evidence="8">
    <location>
        <begin position="370"/>
        <end position="393"/>
    </location>
</feature>